<gene>
    <name evidence="6" type="ORF">sS8_1152</name>
</gene>
<dbReference type="GO" id="GO:0000160">
    <property type="term" value="P:phosphorelay signal transduction system"/>
    <property type="evidence" value="ECO:0007669"/>
    <property type="project" value="InterPro"/>
</dbReference>
<feature type="domain" description="GGDEF" evidence="5">
    <location>
        <begin position="338"/>
        <end position="471"/>
    </location>
</feature>
<dbReference type="InterPro" id="IPR029787">
    <property type="entry name" value="Nucleotide_cyclase"/>
</dbReference>
<dbReference type="SUPFAM" id="SSF55073">
    <property type="entry name" value="Nucleotide cyclase"/>
    <property type="match status" value="1"/>
</dbReference>
<dbReference type="NCBIfam" id="TIGR00254">
    <property type="entry name" value="GGDEF"/>
    <property type="match status" value="1"/>
</dbReference>
<dbReference type="InterPro" id="IPR035965">
    <property type="entry name" value="PAS-like_dom_sf"/>
</dbReference>
<feature type="modified residue" description="4-aspartylphosphate" evidence="1">
    <location>
        <position position="63"/>
    </location>
</feature>
<dbReference type="InterPro" id="IPR013655">
    <property type="entry name" value="PAS_fold_3"/>
</dbReference>
<dbReference type="PROSITE" id="PS50113">
    <property type="entry name" value="PAC"/>
    <property type="match status" value="1"/>
</dbReference>
<dbReference type="Gene3D" id="3.40.50.2300">
    <property type="match status" value="1"/>
</dbReference>
<reference evidence="6 7" key="1">
    <citation type="submission" date="2016-12" db="EMBL/GenBank/DDBJ databases">
        <title>Genome sequencing of Methylocaldum marinum.</title>
        <authorList>
            <person name="Takeuchi M."/>
            <person name="Kamagata Y."/>
            <person name="Hiraoka S."/>
            <person name="Oshima K."/>
            <person name="Hattori M."/>
            <person name="Iwasaki W."/>
        </authorList>
    </citation>
    <scope>NUCLEOTIDE SEQUENCE [LARGE SCALE GENOMIC DNA]</scope>
    <source>
        <strain evidence="6 7">S8</strain>
    </source>
</reference>
<proteinExistence type="predicted"/>
<dbReference type="Pfam" id="PF08447">
    <property type="entry name" value="PAS_3"/>
    <property type="match status" value="1"/>
</dbReference>
<dbReference type="Gene3D" id="3.30.70.270">
    <property type="match status" value="1"/>
</dbReference>
<evidence type="ECO:0000259" key="4">
    <source>
        <dbReference type="PROSITE" id="PS50113"/>
    </source>
</evidence>
<organism evidence="6 7">
    <name type="scientific">Methylocaldum marinum</name>
    <dbReference type="NCBI Taxonomy" id="1432792"/>
    <lineage>
        <taxon>Bacteria</taxon>
        <taxon>Pseudomonadati</taxon>
        <taxon>Pseudomonadota</taxon>
        <taxon>Gammaproteobacteria</taxon>
        <taxon>Methylococcales</taxon>
        <taxon>Methylococcaceae</taxon>
        <taxon>Methylocaldum</taxon>
    </lineage>
</organism>
<evidence type="ECO:0000259" key="3">
    <source>
        <dbReference type="PROSITE" id="PS50110"/>
    </source>
</evidence>
<dbReference type="InterPro" id="IPR000160">
    <property type="entry name" value="GGDEF_dom"/>
</dbReference>
<dbReference type="CDD" id="cd00156">
    <property type="entry name" value="REC"/>
    <property type="match status" value="1"/>
</dbReference>
<feature type="coiled-coil region" evidence="2">
    <location>
        <begin position="135"/>
        <end position="166"/>
    </location>
</feature>
<dbReference type="PANTHER" id="PTHR44757:SF2">
    <property type="entry name" value="BIOFILM ARCHITECTURE MAINTENANCE PROTEIN MBAA"/>
    <property type="match status" value="1"/>
</dbReference>
<keyword evidence="2" id="KW-0175">Coiled coil</keyword>
<evidence type="ECO:0000313" key="7">
    <source>
        <dbReference type="Proteomes" id="UP000266313"/>
    </source>
</evidence>
<dbReference type="PROSITE" id="PS50887">
    <property type="entry name" value="GGDEF"/>
    <property type="match status" value="1"/>
</dbReference>
<evidence type="ECO:0008006" key="8">
    <source>
        <dbReference type="Google" id="ProtNLM"/>
    </source>
</evidence>
<dbReference type="InterPro" id="IPR011006">
    <property type="entry name" value="CheY-like_superfamily"/>
</dbReference>
<dbReference type="InterPro" id="IPR000700">
    <property type="entry name" value="PAS-assoc_C"/>
</dbReference>
<dbReference type="RefSeq" id="WP_119628778.1">
    <property type="nucleotide sequence ID" value="NZ_AP017928.1"/>
</dbReference>
<dbReference type="Pfam" id="PF00072">
    <property type="entry name" value="Response_reg"/>
    <property type="match status" value="1"/>
</dbReference>
<keyword evidence="1" id="KW-0597">Phosphoprotein</keyword>
<dbReference type="KEGG" id="mmai:sS8_1152"/>
<sequence length="509" mass="57457">MNALTIEPTIRLALIDSDPAFRQICRQALDQHSSLRFELREAATGRLGLKLIRAQMPDCILIDRHLPDFDLSDLIADLVAETDPLPVPIIVLTSNDDVEAVTDTFKCCPSDCLVKSVEPKFVQWLPDSIARAVRQARLLRERDDALERLRQAEAKYRALAEQIEAITYIASLEAPGKLLYVSPQIGALGYSPEIWLDDPLGIGLIKWIHPDDREMVIEHFSRTYEHHAPLRCEYRVITHDGKARWVLDKARVVNDAAGRPLFLQGTLVDIDKDKKLERELEHFRRRIEEMESHRAEQLTKQSALFRISDANIDKSLRDRIEFERCLEDLLIAARECRSEHVLCYLDLDHFRIFNNTYGRTAGDQLLQTVGDVLERRLRQSDILGRLGGDKFGLLLENCPLERARIVANNLRDAVRNCSLPWTEKDIRIGVSIGITALAAANGDAASVLRSADTACRIAKEKGRDRTFMFDDQGNVVLNEALAAAAAPIGRRTGWPLIVDANAALLRKKA</sequence>
<dbReference type="Proteomes" id="UP000266313">
    <property type="component" value="Chromosome"/>
</dbReference>
<evidence type="ECO:0000259" key="5">
    <source>
        <dbReference type="PROSITE" id="PS50887"/>
    </source>
</evidence>
<dbReference type="Pfam" id="PF00990">
    <property type="entry name" value="GGDEF"/>
    <property type="match status" value="1"/>
</dbReference>
<feature type="coiled-coil region" evidence="2">
    <location>
        <begin position="273"/>
        <end position="300"/>
    </location>
</feature>
<dbReference type="OrthoDB" id="9787514at2"/>
<dbReference type="SUPFAM" id="SSF55785">
    <property type="entry name" value="PYP-like sensor domain (PAS domain)"/>
    <property type="match status" value="1"/>
</dbReference>
<dbReference type="SMART" id="SM00448">
    <property type="entry name" value="REC"/>
    <property type="match status" value="1"/>
</dbReference>
<dbReference type="InterPro" id="IPR043128">
    <property type="entry name" value="Rev_trsase/Diguanyl_cyclase"/>
</dbReference>
<dbReference type="CDD" id="cd00130">
    <property type="entry name" value="PAS"/>
    <property type="match status" value="1"/>
</dbReference>
<keyword evidence="7" id="KW-1185">Reference proteome</keyword>
<accession>A0A250KNH9</accession>
<evidence type="ECO:0000256" key="1">
    <source>
        <dbReference type="PROSITE-ProRule" id="PRU00169"/>
    </source>
</evidence>
<protein>
    <recommendedName>
        <fullName evidence="8">Diguanylate cyclase</fullName>
    </recommendedName>
</protein>
<dbReference type="InterPro" id="IPR052155">
    <property type="entry name" value="Biofilm_reg_signaling"/>
</dbReference>
<dbReference type="SMART" id="SM00086">
    <property type="entry name" value="PAC"/>
    <property type="match status" value="1"/>
</dbReference>
<dbReference type="InterPro" id="IPR001610">
    <property type="entry name" value="PAC"/>
</dbReference>
<dbReference type="PROSITE" id="PS50110">
    <property type="entry name" value="RESPONSE_REGULATORY"/>
    <property type="match status" value="1"/>
</dbReference>
<dbReference type="PANTHER" id="PTHR44757">
    <property type="entry name" value="DIGUANYLATE CYCLASE DGCP"/>
    <property type="match status" value="1"/>
</dbReference>
<evidence type="ECO:0000256" key="2">
    <source>
        <dbReference type="SAM" id="Coils"/>
    </source>
</evidence>
<dbReference type="AlphaFoldDB" id="A0A250KNH9"/>
<feature type="domain" description="Response regulatory" evidence="3">
    <location>
        <begin position="11"/>
        <end position="130"/>
    </location>
</feature>
<evidence type="ECO:0000313" key="6">
    <source>
        <dbReference type="EMBL" id="BBA33114.1"/>
    </source>
</evidence>
<dbReference type="EMBL" id="AP017928">
    <property type="protein sequence ID" value="BBA33114.1"/>
    <property type="molecule type" value="Genomic_DNA"/>
</dbReference>
<dbReference type="NCBIfam" id="TIGR00229">
    <property type="entry name" value="sensory_box"/>
    <property type="match status" value="1"/>
</dbReference>
<dbReference type="CDD" id="cd01949">
    <property type="entry name" value="GGDEF"/>
    <property type="match status" value="1"/>
</dbReference>
<dbReference type="InterPro" id="IPR000014">
    <property type="entry name" value="PAS"/>
</dbReference>
<dbReference type="SMART" id="SM00267">
    <property type="entry name" value="GGDEF"/>
    <property type="match status" value="1"/>
</dbReference>
<dbReference type="Gene3D" id="3.30.450.20">
    <property type="entry name" value="PAS domain"/>
    <property type="match status" value="1"/>
</dbReference>
<name>A0A250KNH9_9GAMM</name>
<feature type="domain" description="PAC" evidence="4">
    <location>
        <begin position="230"/>
        <end position="282"/>
    </location>
</feature>
<dbReference type="SUPFAM" id="SSF52172">
    <property type="entry name" value="CheY-like"/>
    <property type="match status" value="1"/>
</dbReference>
<dbReference type="InterPro" id="IPR001789">
    <property type="entry name" value="Sig_transdc_resp-reg_receiver"/>
</dbReference>